<keyword evidence="2" id="KW-1185">Reference proteome</keyword>
<reference evidence="1" key="3">
    <citation type="submission" date="2025-08" db="UniProtKB">
        <authorList>
            <consortium name="Ensembl"/>
        </authorList>
    </citation>
    <scope>IDENTIFICATION</scope>
</reference>
<name>H2XPR9_CIOIN</name>
<dbReference type="AlphaFoldDB" id="H2XPR9"/>
<reference evidence="1" key="4">
    <citation type="submission" date="2025-09" db="UniProtKB">
        <authorList>
            <consortium name="Ensembl"/>
        </authorList>
    </citation>
    <scope>IDENTIFICATION</scope>
</reference>
<reference evidence="2" key="1">
    <citation type="journal article" date="2002" name="Science">
        <title>The draft genome of Ciona intestinalis: insights into chordate and vertebrate origins.</title>
        <authorList>
            <person name="Dehal P."/>
            <person name="Satou Y."/>
            <person name="Campbell R.K."/>
            <person name="Chapman J."/>
            <person name="Degnan B."/>
            <person name="De Tomaso A."/>
            <person name="Davidson B."/>
            <person name="Di Gregorio A."/>
            <person name="Gelpke M."/>
            <person name="Goodstein D.M."/>
            <person name="Harafuji N."/>
            <person name="Hastings K.E."/>
            <person name="Ho I."/>
            <person name="Hotta K."/>
            <person name="Huang W."/>
            <person name="Kawashima T."/>
            <person name="Lemaire P."/>
            <person name="Martinez D."/>
            <person name="Meinertzhagen I.A."/>
            <person name="Necula S."/>
            <person name="Nonaka M."/>
            <person name="Putnam N."/>
            <person name="Rash S."/>
            <person name="Saiga H."/>
            <person name="Satake M."/>
            <person name="Terry A."/>
            <person name="Yamada L."/>
            <person name="Wang H.G."/>
            <person name="Awazu S."/>
            <person name="Azumi K."/>
            <person name="Boore J."/>
            <person name="Branno M."/>
            <person name="Chin-Bow S."/>
            <person name="DeSantis R."/>
            <person name="Doyle S."/>
            <person name="Francino P."/>
            <person name="Keys D.N."/>
            <person name="Haga S."/>
            <person name="Hayashi H."/>
            <person name="Hino K."/>
            <person name="Imai K.S."/>
            <person name="Inaba K."/>
            <person name="Kano S."/>
            <person name="Kobayashi K."/>
            <person name="Kobayashi M."/>
            <person name="Lee B.I."/>
            <person name="Makabe K.W."/>
            <person name="Manohar C."/>
            <person name="Matassi G."/>
            <person name="Medina M."/>
            <person name="Mochizuki Y."/>
            <person name="Mount S."/>
            <person name="Morishita T."/>
            <person name="Miura S."/>
            <person name="Nakayama A."/>
            <person name="Nishizaka S."/>
            <person name="Nomoto H."/>
            <person name="Ohta F."/>
            <person name="Oishi K."/>
            <person name="Rigoutsos I."/>
            <person name="Sano M."/>
            <person name="Sasaki A."/>
            <person name="Sasakura Y."/>
            <person name="Shoguchi E."/>
            <person name="Shin-i T."/>
            <person name="Spagnuolo A."/>
            <person name="Stainier D."/>
            <person name="Suzuki M.M."/>
            <person name="Tassy O."/>
            <person name="Takatori N."/>
            <person name="Tokuoka M."/>
            <person name="Yagi K."/>
            <person name="Yoshizaki F."/>
            <person name="Wada S."/>
            <person name="Zhang C."/>
            <person name="Hyatt P.D."/>
            <person name="Larimer F."/>
            <person name="Detter C."/>
            <person name="Doggett N."/>
            <person name="Glavina T."/>
            <person name="Hawkins T."/>
            <person name="Richardson P."/>
            <person name="Lucas S."/>
            <person name="Kohara Y."/>
            <person name="Levine M."/>
            <person name="Satoh N."/>
            <person name="Rokhsar D.S."/>
        </authorList>
    </citation>
    <scope>NUCLEOTIDE SEQUENCE [LARGE SCALE GENOMIC DNA]</scope>
</reference>
<dbReference type="Ensembl" id="ENSCINT00000031619.1">
    <property type="protein sequence ID" value="ENSCINP00000031653.1"/>
    <property type="gene ID" value="ENSCING00000023088.1"/>
</dbReference>
<evidence type="ECO:0000313" key="1">
    <source>
        <dbReference type="Ensembl" id="ENSCINP00000031653.1"/>
    </source>
</evidence>
<sequence>MSTVICSYSMHTETIKVDSMLKKQVIIKDCTIMNPIQV</sequence>
<accession>H2XPR9</accession>
<dbReference type="EMBL" id="EAAA01002200">
    <property type="status" value="NOT_ANNOTATED_CDS"/>
    <property type="molecule type" value="Genomic_DNA"/>
</dbReference>
<evidence type="ECO:0000313" key="2">
    <source>
        <dbReference type="Proteomes" id="UP000008144"/>
    </source>
</evidence>
<organism evidence="1 2">
    <name type="scientific">Ciona intestinalis</name>
    <name type="common">Transparent sea squirt</name>
    <name type="synonym">Ascidia intestinalis</name>
    <dbReference type="NCBI Taxonomy" id="7719"/>
    <lineage>
        <taxon>Eukaryota</taxon>
        <taxon>Metazoa</taxon>
        <taxon>Chordata</taxon>
        <taxon>Tunicata</taxon>
        <taxon>Ascidiacea</taxon>
        <taxon>Phlebobranchia</taxon>
        <taxon>Cionidae</taxon>
        <taxon>Ciona</taxon>
    </lineage>
</organism>
<reference evidence="1" key="2">
    <citation type="journal article" date="2008" name="Genome Biol.">
        <title>Improved genome assembly and evidence-based global gene model set for the chordate Ciona intestinalis: new insight into intron and operon populations.</title>
        <authorList>
            <person name="Satou Y."/>
            <person name="Mineta K."/>
            <person name="Ogasawara M."/>
            <person name="Sasakura Y."/>
            <person name="Shoguchi E."/>
            <person name="Ueno K."/>
            <person name="Yamada L."/>
            <person name="Matsumoto J."/>
            <person name="Wasserscheid J."/>
            <person name="Dewar K."/>
            <person name="Wiley G.B."/>
            <person name="Macmil S.L."/>
            <person name="Roe B.A."/>
            <person name="Zeller R.W."/>
            <person name="Hastings K.E."/>
            <person name="Lemaire P."/>
            <person name="Lindquist E."/>
            <person name="Endo T."/>
            <person name="Hotta K."/>
            <person name="Inaba K."/>
        </authorList>
    </citation>
    <scope>NUCLEOTIDE SEQUENCE [LARGE SCALE GENOMIC DNA]</scope>
    <source>
        <strain evidence="1">wild type</strain>
    </source>
</reference>
<dbReference type="InParanoid" id="H2XPR9"/>
<protein>
    <submittedName>
        <fullName evidence="1">Uncharacterized protein</fullName>
    </submittedName>
</protein>
<dbReference type="Proteomes" id="UP000008144">
    <property type="component" value="Chromosome 5"/>
</dbReference>
<proteinExistence type="predicted"/>
<dbReference type="HOGENOM" id="CLU_3335286_0_0_1"/>